<dbReference type="AlphaFoldDB" id="A0A512BCP5"/>
<protein>
    <recommendedName>
        <fullName evidence="1">Outer membrane protein beta-barrel domain-containing protein</fullName>
    </recommendedName>
</protein>
<reference evidence="2 3" key="1">
    <citation type="submission" date="2019-07" db="EMBL/GenBank/DDBJ databases">
        <title>Whole genome shotgun sequence of Segetibacter aerophilus NBRC 106135.</title>
        <authorList>
            <person name="Hosoyama A."/>
            <person name="Uohara A."/>
            <person name="Ohji S."/>
            <person name="Ichikawa N."/>
        </authorList>
    </citation>
    <scope>NUCLEOTIDE SEQUENCE [LARGE SCALE GENOMIC DNA]</scope>
    <source>
        <strain evidence="2 3">NBRC 106135</strain>
    </source>
</reference>
<dbReference type="InterPro" id="IPR025665">
    <property type="entry name" value="Beta-barrel_OMP_2"/>
</dbReference>
<gene>
    <name evidence="2" type="ORF">SAE01_22420</name>
</gene>
<evidence type="ECO:0000259" key="1">
    <source>
        <dbReference type="Pfam" id="PF13568"/>
    </source>
</evidence>
<dbReference type="OrthoDB" id="959017at2"/>
<dbReference type="Proteomes" id="UP000321513">
    <property type="component" value="Unassembled WGS sequence"/>
</dbReference>
<sequence>MKKFFFTAICIICLQNVYSQTTSKTDSNIVAPVQPVPVETPKRNWKKIDLSNRSNDHFMVQYGFDNWTGTNDSTKPSGFSRFFNAYIMLDKPFKTNPKMSVGLGVGIGSSNMFFHNRYIDVKSTSNALPFRKVDSVNHFKKFKLTTVFLEAPVELRYSSDPENSNSSFKVALGVKVGTMLAAYTKGKTLQDKNGNTVNPYIQKESSKKFFNTTRLAATARIGYGIFSLYGAYQITSFLKDAAGPTGIRPYSLGIALSGL</sequence>
<name>A0A512BCP5_9BACT</name>
<dbReference type="RefSeq" id="WP_147203857.1">
    <property type="nucleotide sequence ID" value="NZ_BJYT01000007.1"/>
</dbReference>
<dbReference type="EMBL" id="BJYT01000007">
    <property type="protein sequence ID" value="GEO09746.1"/>
    <property type="molecule type" value="Genomic_DNA"/>
</dbReference>
<proteinExistence type="predicted"/>
<evidence type="ECO:0000313" key="3">
    <source>
        <dbReference type="Proteomes" id="UP000321513"/>
    </source>
</evidence>
<feature type="domain" description="Outer membrane protein beta-barrel" evidence="1">
    <location>
        <begin position="63"/>
        <end position="227"/>
    </location>
</feature>
<evidence type="ECO:0000313" key="2">
    <source>
        <dbReference type="EMBL" id="GEO09746.1"/>
    </source>
</evidence>
<dbReference type="Pfam" id="PF13568">
    <property type="entry name" value="OMP_b-brl_2"/>
    <property type="match status" value="1"/>
</dbReference>
<comment type="caution">
    <text evidence="2">The sequence shown here is derived from an EMBL/GenBank/DDBJ whole genome shotgun (WGS) entry which is preliminary data.</text>
</comment>
<accession>A0A512BCP5</accession>
<keyword evidence="3" id="KW-1185">Reference proteome</keyword>
<organism evidence="2 3">
    <name type="scientific">Segetibacter aerophilus</name>
    <dbReference type="NCBI Taxonomy" id="670293"/>
    <lineage>
        <taxon>Bacteria</taxon>
        <taxon>Pseudomonadati</taxon>
        <taxon>Bacteroidota</taxon>
        <taxon>Chitinophagia</taxon>
        <taxon>Chitinophagales</taxon>
        <taxon>Chitinophagaceae</taxon>
        <taxon>Segetibacter</taxon>
    </lineage>
</organism>